<feature type="compositionally biased region" description="Low complexity" evidence="1">
    <location>
        <begin position="418"/>
        <end position="430"/>
    </location>
</feature>
<organism evidence="3 4">
    <name type="scientific">Pleuronectes platessa</name>
    <name type="common">European plaice</name>
    <dbReference type="NCBI Taxonomy" id="8262"/>
    <lineage>
        <taxon>Eukaryota</taxon>
        <taxon>Metazoa</taxon>
        <taxon>Chordata</taxon>
        <taxon>Craniata</taxon>
        <taxon>Vertebrata</taxon>
        <taxon>Euteleostomi</taxon>
        <taxon>Actinopterygii</taxon>
        <taxon>Neopterygii</taxon>
        <taxon>Teleostei</taxon>
        <taxon>Neoteleostei</taxon>
        <taxon>Acanthomorphata</taxon>
        <taxon>Carangaria</taxon>
        <taxon>Pleuronectiformes</taxon>
        <taxon>Pleuronectoidei</taxon>
        <taxon>Pleuronectidae</taxon>
        <taxon>Pleuronectes</taxon>
    </lineage>
</organism>
<accession>A0A9N7YNX8</accession>
<name>A0A9N7YNX8_PLEPL</name>
<feature type="compositionally biased region" description="Basic and acidic residues" evidence="1">
    <location>
        <begin position="589"/>
        <end position="608"/>
    </location>
</feature>
<dbReference type="Pfam" id="PF10264">
    <property type="entry name" value="WHD_Storkhead"/>
    <property type="match status" value="1"/>
</dbReference>
<dbReference type="PANTHER" id="PTHR22437">
    <property type="entry name" value="WINGED HELIX DOMAIN-CONTAINING PROTEIN"/>
    <property type="match status" value="1"/>
</dbReference>
<protein>
    <recommendedName>
        <fullName evidence="2">Winged helix Storkhead-box1 domain-containing protein</fullName>
    </recommendedName>
</protein>
<dbReference type="Proteomes" id="UP001153269">
    <property type="component" value="Unassembled WGS sequence"/>
</dbReference>
<reference evidence="3" key="1">
    <citation type="submission" date="2020-03" db="EMBL/GenBank/DDBJ databases">
        <authorList>
            <person name="Weist P."/>
        </authorList>
    </citation>
    <scope>NUCLEOTIDE SEQUENCE</scope>
</reference>
<sequence>MFLLMKADENQICRGVAHRVGGGFGCHGTQPGSHAAYDKGCDVGSPVLDYRNTEAARVRERGFSNPGDLSPVQMSPVPQSQFIPLAEVLCSVISDMNSSQTVVNQEALVNYMSKAHPGITIPTQDILYNALGTLIKERKIYHTGEGYFIVTPQTYFITNNIAREKSWWTSGSAEDPPSPPPITYLLSNEACVESTQSLPVAHCKSCSCFSPLQTPTNVTPAPVTATVSPSTVPDQHSVSISISECTGKSLKWPRPLDHKPTVQHQSTSTAADCQASEISKNTASTNATGRKEKDTKPGRKFGLSLFWRNGGKKEKPKKEYASFSGQFPPEEWPVRDEDDLNNLPRDLEHAIIKRINPELTVDNLTRHTVLMKKLEERRERGVDRVLERGLDKDDKGVDKGMSTEILAFSKPRHHHSSKAAAAGKRSGPKASRSKRRAHSSREKQREREKERVKSKVPICADNYTEGDDLIPTRLRGEIPADEPDPVEEGCHSRHQPRAEKTRVKEGKASGPGRKERTGHRSKSWDPHRAKNNATEQVGKTPTSDDRYDYVHEKEFAVDHLLQADTKLNRELPLDYSPAYPQSSTLRIDDKVRHQREGSGKNGWERDGKNAPFQEVEYNTVPDQTIAEQYSKANSNLSTPVVNHSHDTTLPWPKTPLQRKHSLILSNPQREDLQRPNKLFSHQQTCDSPATEEQQEIRPVATNCREQRAMSQAESNPSITDADGLIEDDHRLYQRADEQQDEDACSSLCLNEEEIIGVTNVYRDGVADYRGHQLVYHNPPAELERPAGGSVITDHQGPQSGSSPRQGTSIQGERPHEMNLDLDCPELSEVADSSIFDYCQTSEIESDAETIRKSADEGDGESAHWAVEAEEAREDDFDETGVPLTHRVVLGTPGGARRAEIGEAVEMGENQSITGDSGIDSPRTRVSLASPNTNILEGLKRRGFLQNLENLHSKSSTIRPQSSLLQLTPVMNV</sequence>
<dbReference type="EMBL" id="CADEAL010001626">
    <property type="protein sequence ID" value="CAB1434067.1"/>
    <property type="molecule type" value="Genomic_DNA"/>
</dbReference>
<dbReference type="AlphaFoldDB" id="A0A9N7YNX8"/>
<dbReference type="GO" id="GO:0005634">
    <property type="term" value="C:nucleus"/>
    <property type="evidence" value="ECO:0007669"/>
    <property type="project" value="TreeGrafter"/>
</dbReference>
<comment type="caution">
    <text evidence="3">The sequence shown here is derived from an EMBL/GenBank/DDBJ whole genome shotgun (WGS) entry which is preliminary data.</text>
</comment>
<proteinExistence type="predicted"/>
<feature type="region of interest" description="Disordered" evidence="1">
    <location>
        <begin position="258"/>
        <end position="304"/>
    </location>
</feature>
<feature type="compositionally biased region" description="Basic and acidic residues" evidence="1">
    <location>
        <begin position="488"/>
        <end position="515"/>
    </location>
</feature>
<feature type="compositionally biased region" description="Polar residues" evidence="1">
    <location>
        <begin position="262"/>
        <end position="288"/>
    </location>
</feature>
<evidence type="ECO:0000256" key="1">
    <source>
        <dbReference type="SAM" id="MobiDB-lite"/>
    </source>
</evidence>
<evidence type="ECO:0000313" key="4">
    <source>
        <dbReference type="Proteomes" id="UP001153269"/>
    </source>
</evidence>
<feature type="compositionally biased region" description="Basic and acidic residues" evidence="1">
    <location>
        <begin position="439"/>
        <end position="453"/>
    </location>
</feature>
<gene>
    <name evidence="3" type="ORF">PLEPLA_LOCUS22149</name>
</gene>
<feature type="region of interest" description="Disordered" evidence="1">
    <location>
        <begin position="406"/>
        <end position="546"/>
    </location>
</feature>
<dbReference type="GO" id="GO:0005737">
    <property type="term" value="C:cytoplasm"/>
    <property type="evidence" value="ECO:0007669"/>
    <property type="project" value="TreeGrafter"/>
</dbReference>
<dbReference type="InterPro" id="IPR040126">
    <property type="entry name" value="STOX1/2"/>
</dbReference>
<dbReference type="GO" id="GO:0006357">
    <property type="term" value="P:regulation of transcription by RNA polymerase II"/>
    <property type="evidence" value="ECO:0007669"/>
    <property type="project" value="InterPro"/>
</dbReference>
<feature type="compositionally biased region" description="Polar residues" evidence="1">
    <location>
        <begin position="795"/>
        <end position="810"/>
    </location>
</feature>
<feature type="compositionally biased region" description="Polar residues" evidence="1">
    <location>
        <begin position="531"/>
        <end position="541"/>
    </location>
</feature>
<feature type="region of interest" description="Disordered" evidence="1">
    <location>
        <begin position="779"/>
        <end position="811"/>
    </location>
</feature>
<evidence type="ECO:0000259" key="2">
    <source>
        <dbReference type="Pfam" id="PF10264"/>
    </source>
</evidence>
<dbReference type="GO" id="GO:0000977">
    <property type="term" value="F:RNA polymerase II transcription regulatory region sequence-specific DNA binding"/>
    <property type="evidence" value="ECO:0007669"/>
    <property type="project" value="TreeGrafter"/>
</dbReference>
<dbReference type="PANTHER" id="PTHR22437:SF1">
    <property type="entry name" value="STORKHEAD-BOX PROTEIN 1"/>
    <property type="match status" value="1"/>
</dbReference>
<dbReference type="InterPro" id="IPR019391">
    <property type="entry name" value="Storkhead-box_WHD"/>
</dbReference>
<feature type="domain" description="Winged helix Storkhead-box1" evidence="2">
    <location>
        <begin position="74"/>
        <end position="152"/>
    </location>
</feature>
<keyword evidence="4" id="KW-1185">Reference proteome</keyword>
<evidence type="ECO:0000313" key="3">
    <source>
        <dbReference type="EMBL" id="CAB1434067.1"/>
    </source>
</evidence>
<feature type="region of interest" description="Disordered" evidence="1">
    <location>
        <begin position="589"/>
        <end position="611"/>
    </location>
</feature>